<dbReference type="InterPro" id="IPR020449">
    <property type="entry name" value="Tscrpt_reg_AraC-type_HTH"/>
</dbReference>
<dbReference type="SMART" id="SM00342">
    <property type="entry name" value="HTH_ARAC"/>
    <property type="match status" value="1"/>
</dbReference>
<dbReference type="PANTHER" id="PTHR46796:SF6">
    <property type="entry name" value="ARAC SUBFAMILY"/>
    <property type="match status" value="1"/>
</dbReference>
<dbReference type="Pfam" id="PF12833">
    <property type="entry name" value="HTH_18"/>
    <property type="match status" value="1"/>
</dbReference>
<name>A0A512BLS1_9HYPH</name>
<keyword evidence="2" id="KW-0238">DNA-binding</keyword>
<dbReference type="Proteomes" id="UP000321085">
    <property type="component" value="Unassembled WGS sequence"/>
</dbReference>
<dbReference type="EMBL" id="BJYU01000004">
    <property type="protein sequence ID" value="GEO12893.1"/>
    <property type="molecule type" value="Genomic_DNA"/>
</dbReference>
<gene>
    <name evidence="5" type="ORF">MAE02_05890</name>
</gene>
<dbReference type="GO" id="GO:0003700">
    <property type="term" value="F:DNA-binding transcription factor activity"/>
    <property type="evidence" value="ECO:0007669"/>
    <property type="project" value="InterPro"/>
</dbReference>
<sequence>MSPDDAAATLQIHNHTLRLNHQWDALTAEHVALPRPKPHEFTLHSSRHFLCLLNFQRKDGETTADEITRSTLKDARGKLSFIPAGCRMQGWTHPSARPMAITTVYLDPALYPQLDSGERQLYPMLYFEHPFLAQLMRQLDQILAQPENYSRVYVESFAIVLLSEIMHVQAIGVAPSRHADRPPPIKGGLASWQCKAVCDYIEANLHQDISLTELAAIARLSPYHFCRAFKETVGEPPHRYQMSRRIEQAKTLLAKPSLSVSDVAATVGYGSLSRFSALFRQVTGHSPRDFRRKVI</sequence>
<dbReference type="PANTHER" id="PTHR46796">
    <property type="entry name" value="HTH-TYPE TRANSCRIPTIONAL ACTIVATOR RHAS-RELATED"/>
    <property type="match status" value="1"/>
</dbReference>
<reference evidence="5 6" key="1">
    <citation type="submission" date="2019-07" db="EMBL/GenBank/DDBJ databases">
        <title>Whole genome shotgun sequence of Microvirga aerophila NBRC 106136.</title>
        <authorList>
            <person name="Hosoyama A."/>
            <person name="Uohara A."/>
            <person name="Ohji S."/>
            <person name="Ichikawa N."/>
        </authorList>
    </citation>
    <scope>NUCLEOTIDE SEQUENCE [LARGE SCALE GENOMIC DNA]</scope>
    <source>
        <strain evidence="5 6">NBRC 106136</strain>
    </source>
</reference>
<evidence type="ECO:0000256" key="1">
    <source>
        <dbReference type="ARBA" id="ARBA00023015"/>
    </source>
</evidence>
<dbReference type="InterPro" id="IPR009057">
    <property type="entry name" value="Homeodomain-like_sf"/>
</dbReference>
<proteinExistence type="predicted"/>
<dbReference type="InterPro" id="IPR050204">
    <property type="entry name" value="AraC_XylS_family_regulators"/>
</dbReference>
<keyword evidence="1" id="KW-0805">Transcription regulation</keyword>
<protein>
    <recommendedName>
        <fullName evidence="4">HTH araC/xylS-type domain-containing protein</fullName>
    </recommendedName>
</protein>
<accession>A0A512BLS1</accession>
<dbReference type="OrthoDB" id="9793400at2"/>
<feature type="domain" description="HTH araC/xylS-type" evidence="4">
    <location>
        <begin position="195"/>
        <end position="293"/>
    </location>
</feature>
<evidence type="ECO:0000256" key="2">
    <source>
        <dbReference type="ARBA" id="ARBA00023125"/>
    </source>
</evidence>
<dbReference type="PRINTS" id="PR00032">
    <property type="entry name" value="HTHARAC"/>
</dbReference>
<dbReference type="InterPro" id="IPR018060">
    <property type="entry name" value="HTH_AraC"/>
</dbReference>
<dbReference type="SUPFAM" id="SSF46689">
    <property type="entry name" value="Homeodomain-like"/>
    <property type="match status" value="2"/>
</dbReference>
<dbReference type="PROSITE" id="PS00041">
    <property type="entry name" value="HTH_ARAC_FAMILY_1"/>
    <property type="match status" value="1"/>
</dbReference>
<evidence type="ECO:0000313" key="5">
    <source>
        <dbReference type="EMBL" id="GEO12893.1"/>
    </source>
</evidence>
<comment type="caution">
    <text evidence="5">The sequence shown here is derived from an EMBL/GenBank/DDBJ whole genome shotgun (WGS) entry which is preliminary data.</text>
</comment>
<dbReference type="InterPro" id="IPR018062">
    <property type="entry name" value="HTH_AraC-typ_CS"/>
</dbReference>
<organism evidence="5 6">
    <name type="scientific">Microvirga aerophila</name>
    <dbReference type="NCBI Taxonomy" id="670291"/>
    <lineage>
        <taxon>Bacteria</taxon>
        <taxon>Pseudomonadati</taxon>
        <taxon>Pseudomonadota</taxon>
        <taxon>Alphaproteobacteria</taxon>
        <taxon>Hyphomicrobiales</taxon>
        <taxon>Methylobacteriaceae</taxon>
        <taxon>Microvirga</taxon>
    </lineage>
</organism>
<keyword evidence="3" id="KW-0804">Transcription</keyword>
<evidence type="ECO:0000259" key="4">
    <source>
        <dbReference type="PROSITE" id="PS01124"/>
    </source>
</evidence>
<evidence type="ECO:0000313" key="6">
    <source>
        <dbReference type="Proteomes" id="UP000321085"/>
    </source>
</evidence>
<dbReference type="RefSeq" id="WP_114185200.1">
    <property type="nucleotide sequence ID" value="NZ_BJYU01000004.1"/>
</dbReference>
<dbReference type="PROSITE" id="PS01124">
    <property type="entry name" value="HTH_ARAC_FAMILY_2"/>
    <property type="match status" value="1"/>
</dbReference>
<dbReference type="AlphaFoldDB" id="A0A512BLS1"/>
<keyword evidence="6" id="KW-1185">Reference proteome</keyword>
<evidence type="ECO:0000256" key="3">
    <source>
        <dbReference type="ARBA" id="ARBA00023163"/>
    </source>
</evidence>
<dbReference type="GO" id="GO:0043565">
    <property type="term" value="F:sequence-specific DNA binding"/>
    <property type="evidence" value="ECO:0007669"/>
    <property type="project" value="InterPro"/>
</dbReference>
<dbReference type="Gene3D" id="1.10.10.60">
    <property type="entry name" value="Homeodomain-like"/>
    <property type="match status" value="2"/>
</dbReference>